<accession>A0A2T5G985</accession>
<dbReference type="EMBL" id="PEBV01000023">
    <property type="protein sequence ID" value="PTQ52740.1"/>
    <property type="molecule type" value="Genomic_DNA"/>
</dbReference>
<gene>
    <name evidence="2" type="ORF">HSCHL_0004</name>
</gene>
<organism evidence="2 3">
    <name type="scientific">Hydrogenibacillus schlegelii</name>
    <name type="common">Bacillus schlegelii</name>
    <dbReference type="NCBI Taxonomy" id="1484"/>
    <lineage>
        <taxon>Bacteria</taxon>
        <taxon>Bacillati</taxon>
        <taxon>Bacillota</taxon>
        <taxon>Bacilli</taxon>
        <taxon>Bacillales</taxon>
        <taxon>Bacillales Family X. Incertae Sedis</taxon>
        <taxon>Hydrogenibacillus</taxon>
    </lineage>
</organism>
<evidence type="ECO:0000256" key="1">
    <source>
        <dbReference type="SAM" id="MobiDB-lite"/>
    </source>
</evidence>
<dbReference type="AlphaFoldDB" id="A0A2T5G985"/>
<comment type="caution">
    <text evidence="2">The sequence shown here is derived from an EMBL/GenBank/DDBJ whole genome shotgun (WGS) entry which is preliminary data.</text>
</comment>
<name>A0A2T5G985_HYDSH</name>
<feature type="region of interest" description="Disordered" evidence="1">
    <location>
        <begin position="1"/>
        <end position="40"/>
    </location>
</feature>
<dbReference type="Proteomes" id="UP000244180">
    <property type="component" value="Unassembled WGS sequence"/>
</dbReference>
<protein>
    <submittedName>
        <fullName evidence="2">Uncharacterized protein</fullName>
    </submittedName>
</protein>
<proteinExistence type="predicted"/>
<sequence length="52" mass="5508">MTKISNRFGSCARRFSDGSMPPGRQAAEAPAPLGIAGQMGPPKLDALFSFRI</sequence>
<evidence type="ECO:0000313" key="3">
    <source>
        <dbReference type="Proteomes" id="UP000244180"/>
    </source>
</evidence>
<reference evidence="2 3" key="1">
    <citation type="submission" date="2017-08" db="EMBL/GenBank/DDBJ databases">
        <title>Burning lignite coal seam in the remote Altai Mountains harbors a hydrogen-driven thermophilic microbial community.</title>
        <authorList>
            <person name="Kadnikov V.V."/>
            <person name="Mardanov A.V."/>
            <person name="Ivasenko D."/>
            <person name="Beletsky A.V."/>
            <person name="Karnachuk O.V."/>
            <person name="Ravin N.V."/>
        </authorList>
    </citation>
    <scope>NUCLEOTIDE SEQUENCE [LARGE SCALE GENOMIC DNA]</scope>
    <source>
        <strain evidence="2">AL33</strain>
    </source>
</reference>
<evidence type="ECO:0000313" key="2">
    <source>
        <dbReference type="EMBL" id="PTQ52740.1"/>
    </source>
</evidence>